<sequence>MTADPAKKQDIRHLNQTPISTNKETVNDIFLSEIIRYSKIRFFRSLPDQGQPHSHFAFPAVVPRIIGNKPRID</sequence>
<reference evidence="1 2" key="1">
    <citation type="submission" date="2019-04" db="EMBL/GenBank/DDBJ databases">
        <authorList>
            <person name="Van Vliet M D."/>
        </authorList>
    </citation>
    <scope>NUCLEOTIDE SEQUENCE [LARGE SCALE GENOMIC DNA]</scope>
    <source>
        <strain evidence="1 2">F21</strain>
    </source>
</reference>
<keyword evidence="2" id="KW-1185">Reference proteome</keyword>
<accession>A0A6C2UDN3</accession>
<dbReference type="AlphaFoldDB" id="A0A6C2UDN3"/>
<dbReference type="Proteomes" id="UP000346198">
    <property type="component" value="Unassembled WGS sequence"/>
</dbReference>
<evidence type="ECO:0000313" key="1">
    <source>
        <dbReference type="EMBL" id="VGO18308.1"/>
    </source>
</evidence>
<gene>
    <name evidence="1" type="ORF">SCARR_00360</name>
</gene>
<organism evidence="1 2">
    <name type="scientific">Pontiella sulfatireligans</name>
    <dbReference type="NCBI Taxonomy" id="2750658"/>
    <lineage>
        <taxon>Bacteria</taxon>
        <taxon>Pseudomonadati</taxon>
        <taxon>Kiritimatiellota</taxon>
        <taxon>Kiritimatiellia</taxon>
        <taxon>Kiritimatiellales</taxon>
        <taxon>Pontiellaceae</taxon>
        <taxon>Pontiella</taxon>
    </lineage>
</organism>
<protein>
    <submittedName>
        <fullName evidence="1">Uncharacterized protein</fullName>
    </submittedName>
</protein>
<evidence type="ECO:0000313" key="2">
    <source>
        <dbReference type="Proteomes" id="UP000346198"/>
    </source>
</evidence>
<name>A0A6C2UDN3_9BACT</name>
<dbReference type="EMBL" id="CAAHFH010000001">
    <property type="protein sequence ID" value="VGO18308.1"/>
    <property type="molecule type" value="Genomic_DNA"/>
</dbReference>
<proteinExistence type="predicted"/>